<proteinExistence type="predicted"/>
<evidence type="ECO:0008006" key="3">
    <source>
        <dbReference type="Google" id="ProtNLM"/>
    </source>
</evidence>
<evidence type="ECO:0000313" key="1">
    <source>
        <dbReference type="EMBL" id="KJA14733.1"/>
    </source>
</evidence>
<sequence length="162" mass="19320">YDGSPDSRLYNRFVTEGTAYVTDGKVPADRQVFILSYYMKDTAYDFFMQKVSSNFEDWTLHRFFEELFNYCFPISFRSEQRKKLNRTFQNDRSVPAYVHELEELFNLIGMVDERDQVIKLWNGLRVSIQQGLWRDHYNPEISSWDEVVDQASSFHPNHHAPV</sequence>
<name>A0A0D2LV95_HYPSF</name>
<accession>A0A0D2LV95</accession>
<dbReference type="OrthoDB" id="3267748at2759"/>
<gene>
    <name evidence="1" type="ORF">HYPSUDRAFT_150014</name>
</gene>
<feature type="non-terminal residue" evidence="1">
    <location>
        <position position="1"/>
    </location>
</feature>
<dbReference type="EMBL" id="KN817667">
    <property type="protein sequence ID" value="KJA14733.1"/>
    <property type="molecule type" value="Genomic_DNA"/>
</dbReference>
<evidence type="ECO:0000313" key="2">
    <source>
        <dbReference type="Proteomes" id="UP000054270"/>
    </source>
</evidence>
<dbReference type="OMA" id="EYSHELD"/>
<dbReference type="AlphaFoldDB" id="A0A0D2LV95"/>
<dbReference type="Proteomes" id="UP000054270">
    <property type="component" value="Unassembled WGS sequence"/>
</dbReference>
<protein>
    <recommendedName>
        <fullName evidence="3">Retrotransposon gag domain-containing protein</fullName>
    </recommendedName>
</protein>
<keyword evidence="2" id="KW-1185">Reference proteome</keyword>
<dbReference type="STRING" id="945553.A0A0D2LV95"/>
<organism evidence="1 2">
    <name type="scientific">Hypholoma sublateritium (strain FD-334 SS-4)</name>
    <dbReference type="NCBI Taxonomy" id="945553"/>
    <lineage>
        <taxon>Eukaryota</taxon>
        <taxon>Fungi</taxon>
        <taxon>Dikarya</taxon>
        <taxon>Basidiomycota</taxon>
        <taxon>Agaricomycotina</taxon>
        <taxon>Agaricomycetes</taxon>
        <taxon>Agaricomycetidae</taxon>
        <taxon>Agaricales</taxon>
        <taxon>Agaricineae</taxon>
        <taxon>Strophariaceae</taxon>
        <taxon>Hypholoma</taxon>
    </lineage>
</organism>
<reference evidence="2" key="1">
    <citation type="submission" date="2014-04" db="EMBL/GenBank/DDBJ databases">
        <title>Evolutionary Origins and Diversification of the Mycorrhizal Mutualists.</title>
        <authorList>
            <consortium name="DOE Joint Genome Institute"/>
            <consortium name="Mycorrhizal Genomics Consortium"/>
            <person name="Kohler A."/>
            <person name="Kuo A."/>
            <person name="Nagy L.G."/>
            <person name="Floudas D."/>
            <person name="Copeland A."/>
            <person name="Barry K.W."/>
            <person name="Cichocki N."/>
            <person name="Veneault-Fourrey C."/>
            <person name="LaButti K."/>
            <person name="Lindquist E.A."/>
            <person name="Lipzen A."/>
            <person name="Lundell T."/>
            <person name="Morin E."/>
            <person name="Murat C."/>
            <person name="Riley R."/>
            <person name="Ohm R."/>
            <person name="Sun H."/>
            <person name="Tunlid A."/>
            <person name="Henrissat B."/>
            <person name="Grigoriev I.V."/>
            <person name="Hibbett D.S."/>
            <person name="Martin F."/>
        </authorList>
    </citation>
    <scope>NUCLEOTIDE SEQUENCE [LARGE SCALE GENOMIC DNA]</scope>
    <source>
        <strain evidence="2">FD-334 SS-4</strain>
    </source>
</reference>